<sequence length="154" mass="16855">MLYVMGGDEGPLKIGRALRPKSRLHSVQTGSPRLIRLLFEAQAPDGLDAEAEALAHMALRESWVSGEWFAVPLDTARSAINEAIHAAARGERAFGKSMGRKPLGGTGEKTVMVPMRWAPALLARVDEARGDRDRAAWIREAVAEKLDRESGDQR</sequence>
<reference evidence="1 2" key="1">
    <citation type="submission" date="2020-05" db="EMBL/GenBank/DDBJ databases">
        <title>Genome Sequencing of Type Strains.</title>
        <authorList>
            <person name="Lemaire J.F."/>
            <person name="Inderbitzin P."/>
            <person name="Gregorio O.A."/>
            <person name="Collins S.B."/>
            <person name="Wespe N."/>
            <person name="Knight-Connoni V."/>
        </authorList>
    </citation>
    <scope>NUCLEOTIDE SEQUENCE [LARGE SCALE GENOMIC DNA]</scope>
    <source>
        <strain evidence="1 2">DSM 100049</strain>
    </source>
</reference>
<dbReference type="EMBL" id="JABMCH010000050">
    <property type="protein sequence ID" value="NUU46032.1"/>
    <property type="molecule type" value="Genomic_DNA"/>
</dbReference>
<protein>
    <submittedName>
        <fullName evidence="1">GIY-YIG nuclease family protein</fullName>
    </submittedName>
</protein>
<dbReference type="Proteomes" id="UP000536441">
    <property type="component" value="Unassembled WGS sequence"/>
</dbReference>
<comment type="caution">
    <text evidence="1">The sequence shown here is derived from an EMBL/GenBank/DDBJ whole genome shotgun (WGS) entry which is preliminary data.</text>
</comment>
<gene>
    <name evidence="1" type="ORF">HP438_03450</name>
</gene>
<evidence type="ECO:0000313" key="2">
    <source>
        <dbReference type="Proteomes" id="UP000536441"/>
    </source>
</evidence>
<proteinExistence type="predicted"/>
<organism evidence="1 2">
    <name type="scientific">Sphingomonas zeae</name>
    <dbReference type="NCBI Taxonomy" id="1646122"/>
    <lineage>
        <taxon>Bacteria</taxon>
        <taxon>Pseudomonadati</taxon>
        <taxon>Pseudomonadota</taxon>
        <taxon>Alphaproteobacteria</taxon>
        <taxon>Sphingomonadales</taxon>
        <taxon>Sphingomonadaceae</taxon>
        <taxon>Sphingomonas</taxon>
    </lineage>
</organism>
<evidence type="ECO:0000313" key="1">
    <source>
        <dbReference type="EMBL" id="NUU46032.1"/>
    </source>
</evidence>
<keyword evidence="2" id="KW-1185">Reference proteome</keyword>
<accession>A0A7Y6B244</accession>
<dbReference type="AlphaFoldDB" id="A0A7Y6B244"/>
<dbReference type="Pfam" id="PF13455">
    <property type="entry name" value="MUG113"/>
    <property type="match status" value="1"/>
</dbReference>
<name>A0A7Y6B244_9SPHN</name>